<dbReference type="InterPro" id="IPR011856">
    <property type="entry name" value="tRNA_endonuc-like_dom_sf"/>
</dbReference>
<sequence>MADGDRIVAYDDLGTADLHIDRIYAGKTLNGRSLDPVSRIFGVGVQGGIRFKGSAVGNSVQLVVLYSTGDSPDWRDQLDSQTGILTYYGDNKEPGGSLLETHLRGNIALHHAFKAGRGSEQDRQNVPPFFYFERVQKKGSLVRFRGLAVPGAEAMTSEEELSAPWWSRDGKRFQNYCARFTILDAPTVSRSWIAGLVSGAPSLSAGCPDAWRQWVENRTYRALVAPSTDLAREIEGQIPTDAVGIEFLETIRRHFAGGANFQEFAHAVWQFMAPGTERQAVTRGGHYGRSYLGGKYLIGPEGGTIALGFVLDADTGHAGKPIADVSRLFSSLRHREFGVFVTLSYFAESVYHEVRADSHQVALVCGRDVVETLRREGFGDVLSVQAWLDSRFPRDTD</sequence>
<evidence type="ECO:0000313" key="3">
    <source>
        <dbReference type="Proteomes" id="UP001601948"/>
    </source>
</evidence>
<dbReference type="RefSeq" id="WP_387719830.1">
    <property type="nucleotide sequence ID" value="NZ_JBIAPI010000005.1"/>
</dbReference>
<gene>
    <name evidence="2" type="ORF">ACFYV7_21520</name>
</gene>
<keyword evidence="2" id="KW-0540">Nuclease</keyword>
<dbReference type="GO" id="GO:0004519">
    <property type="term" value="F:endonuclease activity"/>
    <property type="evidence" value="ECO:0007669"/>
    <property type="project" value="UniProtKB-KW"/>
</dbReference>
<accession>A0ABW6QWK1</accession>
<reference evidence="2 3" key="1">
    <citation type="submission" date="2024-10" db="EMBL/GenBank/DDBJ databases">
        <title>The Natural Products Discovery Center: Release of the First 8490 Sequenced Strains for Exploring Actinobacteria Biosynthetic Diversity.</title>
        <authorList>
            <person name="Kalkreuter E."/>
            <person name="Kautsar S.A."/>
            <person name="Yang D."/>
            <person name="Bader C.D."/>
            <person name="Teijaro C.N."/>
            <person name="Fluegel L."/>
            <person name="Davis C.M."/>
            <person name="Simpson J.R."/>
            <person name="Lauterbach L."/>
            <person name="Steele A.D."/>
            <person name="Gui C."/>
            <person name="Meng S."/>
            <person name="Li G."/>
            <person name="Viehrig K."/>
            <person name="Ye F."/>
            <person name="Su P."/>
            <person name="Kiefer A.F."/>
            <person name="Nichols A."/>
            <person name="Cepeda A.J."/>
            <person name="Yan W."/>
            <person name="Fan B."/>
            <person name="Jiang Y."/>
            <person name="Adhikari A."/>
            <person name="Zheng C.-J."/>
            <person name="Schuster L."/>
            <person name="Cowan T.M."/>
            <person name="Smanski M.J."/>
            <person name="Chevrette M.G."/>
            <person name="De Carvalho L.P.S."/>
            <person name="Shen B."/>
        </authorList>
    </citation>
    <scope>NUCLEOTIDE SEQUENCE [LARGE SCALE GENOMIC DNA]</scope>
    <source>
        <strain evidence="2 3">NPDC003040</strain>
    </source>
</reference>
<dbReference type="Pfam" id="PF18062">
    <property type="entry name" value="RE_AspBHI_N"/>
    <property type="match status" value="1"/>
</dbReference>
<protein>
    <submittedName>
        <fullName evidence="2">Restriction endonuclease</fullName>
    </submittedName>
</protein>
<organism evidence="2 3">
    <name type="scientific">Nocardia suismassiliense</name>
    <dbReference type="NCBI Taxonomy" id="2077092"/>
    <lineage>
        <taxon>Bacteria</taxon>
        <taxon>Bacillati</taxon>
        <taxon>Actinomycetota</taxon>
        <taxon>Actinomycetes</taxon>
        <taxon>Mycobacteriales</taxon>
        <taxon>Nocardiaceae</taxon>
        <taxon>Nocardia</taxon>
    </lineage>
</organism>
<keyword evidence="3" id="KW-1185">Reference proteome</keyword>
<evidence type="ECO:0000259" key="1">
    <source>
        <dbReference type="Pfam" id="PF18062"/>
    </source>
</evidence>
<keyword evidence="2" id="KW-0255">Endonuclease</keyword>
<keyword evidence="2" id="KW-0378">Hydrolase</keyword>
<dbReference type="Gene3D" id="3.40.1350.10">
    <property type="match status" value="1"/>
</dbReference>
<proteinExistence type="predicted"/>
<evidence type="ECO:0000313" key="2">
    <source>
        <dbReference type="EMBL" id="MFF3225388.1"/>
    </source>
</evidence>
<dbReference type="Proteomes" id="UP001601948">
    <property type="component" value="Unassembled WGS sequence"/>
</dbReference>
<comment type="caution">
    <text evidence="2">The sequence shown here is derived from an EMBL/GenBank/DDBJ whole genome shotgun (WGS) entry which is preliminary data.</text>
</comment>
<name>A0ABW6QWK1_9NOCA</name>
<feature type="domain" description="Restriction endonuclease AspBHI N-terminal" evidence="1">
    <location>
        <begin position="34"/>
        <end position="218"/>
    </location>
</feature>
<dbReference type="EMBL" id="JBIAPI010000005">
    <property type="protein sequence ID" value="MFF3225388.1"/>
    <property type="molecule type" value="Genomic_DNA"/>
</dbReference>
<dbReference type="Gene3D" id="2.30.280.20">
    <property type="match status" value="1"/>
</dbReference>
<dbReference type="InterPro" id="IPR041409">
    <property type="entry name" value="RE_AspBHI_N"/>
</dbReference>